<evidence type="ECO:0000313" key="2">
    <source>
        <dbReference type="Proteomes" id="UP001138997"/>
    </source>
</evidence>
<dbReference type="RefSeq" id="WP_231440093.1">
    <property type="nucleotide sequence ID" value="NZ_JAJOMB010000003.1"/>
</dbReference>
<dbReference type="AlphaFoldDB" id="A0A9X1SSQ3"/>
<gene>
    <name evidence="1" type="ORF">LR394_08420</name>
</gene>
<sequence>MKLTEVDYSVRIVEDFFAGRRVYLYPADRREIIRRLLLDGTQSNAAIAARVECDVTTVRRARRAIDAEQDMAVAS</sequence>
<dbReference type="Proteomes" id="UP001138997">
    <property type="component" value="Unassembled WGS sequence"/>
</dbReference>
<evidence type="ECO:0008006" key="3">
    <source>
        <dbReference type="Google" id="ProtNLM"/>
    </source>
</evidence>
<reference evidence="1" key="1">
    <citation type="submission" date="2021-11" db="EMBL/GenBank/DDBJ databases">
        <title>Streptomyces corallinus and Kineosporia corallina sp. nov., two new coral-derived marine actinobacteria.</title>
        <authorList>
            <person name="Buangrab K."/>
            <person name="Sutthacheep M."/>
            <person name="Yeemin T."/>
            <person name="Harunari E."/>
            <person name="Igarashi Y."/>
            <person name="Sripreechasak P."/>
            <person name="Kanchanasin P."/>
            <person name="Tanasupawat S."/>
            <person name="Phongsopitanun W."/>
        </authorList>
    </citation>
    <scope>NUCLEOTIDE SEQUENCE</scope>
    <source>
        <strain evidence="1">JCM 31032</strain>
    </source>
</reference>
<dbReference type="EMBL" id="JAJOMB010000003">
    <property type="protein sequence ID" value="MCD5310917.1"/>
    <property type="molecule type" value="Genomic_DNA"/>
</dbReference>
<accession>A0A9X1SSQ3</accession>
<evidence type="ECO:0000313" key="1">
    <source>
        <dbReference type="EMBL" id="MCD5310917.1"/>
    </source>
</evidence>
<comment type="caution">
    <text evidence="1">The sequence shown here is derived from an EMBL/GenBank/DDBJ whole genome shotgun (WGS) entry which is preliminary data.</text>
</comment>
<organism evidence="1 2">
    <name type="scientific">Kineosporia babensis</name>
    <dbReference type="NCBI Taxonomy" id="499548"/>
    <lineage>
        <taxon>Bacteria</taxon>
        <taxon>Bacillati</taxon>
        <taxon>Actinomycetota</taxon>
        <taxon>Actinomycetes</taxon>
        <taxon>Kineosporiales</taxon>
        <taxon>Kineosporiaceae</taxon>
        <taxon>Kineosporia</taxon>
    </lineage>
</organism>
<keyword evidence="2" id="KW-1185">Reference proteome</keyword>
<protein>
    <recommendedName>
        <fullName evidence="3">Homeodomain-like domain-containing protein</fullName>
    </recommendedName>
</protein>
<name>A0A9X1SSQ3_9ACTN</name>
<proteinExistence type="predicted"/>